<feature type="signal peptide" evidence="14">
    <location>
        <begin position="1"/>
        <end position="20"/>
    </location>
</feature>
<dbReference type="SMART" id="SM00642">
    <property type="entry name" value="Aamy"/>
    <property type="match status" value="1"/>
</dbReference>
<proteinExistence type="inferred from homology"/>
<gene>
    <name evidence="16" type="ORF">CC80DRAFT_523097</name>
</gene>
<dbReference type="PROSITE" id="PS51166">
    <property type="entry name" value="CBM20"/>
    <property type="match status" value="1"/>
</dbReference>
<keyword evidence="13" id="KW-0624">Polysaccharide degradation</keyword>
<dbReference type="SUPFAM" id="SSF49452">
    <property type="entry name" value="Starch-binding domain-like"/>
    <property type="match status" value="1"/>
</dbReference>
<dbReference type="Gene3D" id="2.60.40.1180">
    <property type="entry name" value="Golgi alpha-mannosidase II"/>
    <property type="match status" value="1"/>
</dbReference>
<feature type="chain" id="PRO_5025400387" description="alpha-amylase" evidence="14">
    <location>
        <begin position="21"/>
        <end position="594"/>
    </location>
</feature>
<dbReference type="AlphaFoldDB" id="A0A6A5UCZ9"/>
<comment type="similarity">
    <text evidence="3">Belongs to the glycosyl hydrolase 13 family.</text>
</comment>
<evidence type="ECO:0000313" key="16">
    <source>
        <dbReference type="EMBL" id="KAF1960776.1"/>
    </source>
</evidence>
<reference evidence="16" key="1">
    <citation type="journal article" date="2020" name="Stud. Mycol.">
        <title>101 Dothideomycetes genomes: a test case for predicting lifestyles and emergence of pathogens.</title>
        <authorList>
            <person name="Haridas S."/>
            <person name="Albert R."/>
            <person name="Binder M."/>
            <person name="Bloem J."/>
            <person name="Labutti K."/>
            <person name="Salamov A."/>
            <person name="Andreopoulos B."/>
            <person name="Baker S."/>
            <person name="Barry K."/>
            <person name="Bills G."/>
            <person name="Bluhm B."/>
            <person name="Cannon C."/>
            <person name="Castanera R."/>
            <person name="Culley D."/>
            <person name="Daum C."/>
            <person name="Ezra D."/>
            <person name="Gonzalez J."/>
            <person name="Henrissat B."/>
            <person name="Kuo A."/>
            <person name="Liang C."/>
            <person name="Lipzen A."/>
            <person name="Lutzoni F."/>
            <person name="Magnuson J."/>
            <person name="Mondo S."/>
            <person name="Nolan M."/>
            <person name="Ohm R."/>
            <person name="Pangilinan J."/>
            <person name="Park H.-J."/>
            <person name="Ramirez L."/>
            <person name="Alfaro M."/>
            <person name="Sun H."/>
            <person name="Tritt A."/>
            <person name="Yoshinaga Y."/>
            <person name="Zwiers L.-H."/>
            <person name="Turgeon B."/>
            <person name="Goodwin S."/>
            <person name="Spatafora J."/>
            <person name="Crous P."/>
            <person name="Grigoriev I."/>
        </authorList>
    </citation>
    <scope>NUCLEOTIDE SEQUENCE</scope>
    <source>
        <strain evidence="16">CBS 675.92</strain>
    </source>
</reference>
<keyword evidence="12" id="KW-0326">Glycosidase</keyword>
<dbReference type="CDD" id="cd05811">
    <property type="entry name" value="CBM20_glucoamylase"/>
    <property type="match status" value="1"/>
</dbReference>
<evidence type="ECO:0000256" key="13">
    <source>
        <dbReference type="ARBA" id="ARBA00023326"/>
    </source>
</evidence>
<dbReference type="GO" id="GO:2001070">
    <property type="term" value="F:starch binding"/>
    <property type="evidence" value="ECO:0007669"/>
    <property type="project" value="InterPro"/>
</dbReference>
<evidence type="ECO:0000256" key="8">
    <source>
        <dbReference type="ARBA" id="ARBA00022837"/>
    </source>
</evidence>
<dbReference type="Gene3D" id="3.20.20.80">
    <property type="entry name" value="Glycosidases"/>
    <property type="match status" value="1"/>
</dbReference>
<dbReference type="OrthoDB" id="204980at2759"/>
<protein>
    <recommendedName>
        <fullName evidence="4">alpha-amylase</fullName>
        <ecNumber evidence="4">3.2.1.1</ecNumber>
    </recommendedName>
</protein>
<evidence type="ECO:0000259" key="15">
    <source>
        <dbReference type="PROSITE" id="PS51166"/>
    </source>
</evidence>
<comment type="cofactor">
    <cofactor evidence="2">
        <name>Ca(2+)</name>
        <dbReference type="ChEBI" id="CHEBI:29108"/>
    </cofactor>
</comment>
<dbReference type="Pfam" id="PF09260">
    <property type="entry name" value="A_amylase_dom_C"/>
    <property type="match status" value="1"/>
</dbReference>
<organism evidence="16 17">
    <name type="scientific">Byssothecium circinans</name>
    <dbReference type="NCBI Taxonomy" id="147558"/>
    <lineage>
        <taxon>Eukaryota</taxon>
        <taxon>Fungi</taxon>
        <taxon>Dikarya</taxon>
        <taxon>Ascomycota</taxon>
        <taxon>Pezizomycotina</taxon>
        <taxon>Dothideomycetes</taxon>
        <taxon>Pleosporomycetidae</taxon>
        <taxon>Pleosporales</taxon>
        <taxon>Massarineae</taxon>
        <taxon>Massarinaceae</taxon>
        <taxon>Byssothecium</taxon>
    </lineage>
</organism>
<accession>A0A6A5UCZ9</accession>
<sequence>MQLFHSLITFLLQATAIVSAADANAWKSRTIYFALTDRVARSSGDTGGGACNNLGNYCGGTFNGLESKLDYIRGMGFDAIWITPVIANSAGGYHGYWAQDLYSINSNYGTAADLKRLVSTAHSKGMFVMADVVANHMGNAAISDNRPEPLNQASSYHSNCDINYNDQNSVENCRLAGLPDINTQSPAIRTLFQNWIKWLVMEYSFDGLRIDTVRHVEKDFWAGFSAAAGVYCIGEVFDGNPDYLAGYSKALPGLLDYAIYYPMNRFFQQKGSSQDLVDMHNAVSSKLPDPSALGTFLDNHDNTRWLNQKNDQSLFKNALAYVILSRGIPIIYYGTEQAYAGGNDPANREDLWRSNFNTNSDLYKALTKLIGARKSAGGLAGNDQVHLYVSSTAYAFSRAGGNLVVLTTNAGSGNSQQHCFNAQRANGRWMNVFGSGTVTSDSGGQLCVTVSNGEPVVLLSDSSAPTTTLITTTAQLTSTSTAPTTTAAPGCPSSVSVTFTEKVVTVPGDTIRIAGNTAQLGSWDPGSAPALSASSYTASNPIWIVTLSLPAGSSVQYKFLKVSSSGSVAWEADPNRLYTVPSCQASASVLSEWR</sequence>
<evidence type="ECO:0000256" key="14">
    <source>
        <dbReference type="SAM" id="SignalP"/>
    </source>
</evidence>
<dbReference type="EMBL" id="ML976982">
    <property type="protein sequence ID" value="KAF1960776.1"/>
    <property type="molecule type" value="Genomic_DNA"/>
</dbReference>
<comment type="catalytic activity">
    <reaction evidence="1">
        <text>Endohydrolysis of (1-&gt;4)-alpha-D-glucosidic linkages in polysaccharides containing three or more (1-&gt;4)-alpha-linked D-glucose units.</text>
        <dbReference type="EC" id="3.2.1.1"/>
    </reaction>
</comment>
<evidence type="ECO:0000313" key="17">
    <source>
        <dbReference type="Proteomes" id="UP000800035"/>
    </source>
</evidence>
<dbReference type="SMART" id="SM01065">
    <property type="entry name" value="CBM_2"/>
    <property type="match status" value="1"/>
</dbReference>
<dbReference type="InterPro" id="IPR017853">
    <property type="entry name" value="GH"/>
</dbReference>
<dbReference type="Pfam" id="PF00128">
    <property type="entry name" value="Alpha-amylase"/>
    <property type="match status" value="1"/>
</dbReference>
<evidence type="ECO:0000256" key="7">
    <source>
        <dbReference type="ARBA" id="ARBA00022801"/>
    </source>
</evidence>
<keyword evidence="8" id="KW-0106">Calcium</keyword>
<dbReference type="InterPro" id="IPR034836">
    <property type="entry name" value="CBM20_glucoamylase"/>
</dbReference>
<dbReference type="EC" id="3.2.1.1" evidence="4"/>
<dbReference type="FunFam" id="2.60.40.10:FF:000552">
    <property type="entry name" value="Related to glucoamylase"/>
    <property type="match status" value="1"/>
</dbReference>
<evidence type="ECO:0000256" key="10">
    <source>
        <dbReference type="ARBA" id="ARBA00023180"/>
    </source>
</evidence>
<dbReference type="InterPro" id="IPR015340">
    <property type="entry name" value="A_amylase_C_dom"/>
</dbReference>
<keyword evidence="11" id="KW-0119">Carbohydrate metabolism</keyword>
<dbReference type="InterPro" id="IPR002044">
    <property type="entry name" value="CBM20"/>
</dbReference>
<evidence type="ECO:0000256" key="1">
    <source>
        <dbReference type="ARBA" id="ARBA00000548"/>
    </source>
</evidence>
<evidence type="ECO:0000256" key="6">
    <source>
        <dbReference type="ARBA" id="ARBA00022729"/>
    </source>
</evidence>
<evidence type="ECO:0000256" key="2">
    <source>
        <dbReference type="ARBA" id="ARBA00001913"/>
    </source>
</evidence>
<dbReference type="PANTHER" id="PTHR10357">
    <property type="entry name" value="ALPHA-AMYLASE FAMILY MEMBER"/>
    <property type="match status" value="1"/>
</dbReference>
<dbReference type="GO" id="GO:0005509">
    <property type="term" value="F:calcium ion binding"/>
    <property type="evidence" value="ECO:0007669"/>
    <property type="project" value="InterPro"/>
</dbReference>
<dbReference type="GO" id="GO:0004556">
    <property type="term" value="F:alpha-amylase activity"/>
    <property type="evidence" value="ECO:0007669"/>
    <property type="project" value="UniProtKB-EC"/>
</dbReference>
<evidence type="ECO:0000256" key="12">
    <source>
        <dbReference type="ARBA" id="ARBA00023295"/>
    </source>
</evidence>
<dbReference type="InterPro" id="IPR006047">
    <property type="entry name" value="GH13_cat_dom"/>
</dbReference>
<dbReference type="FunFam" id="3.20.20.80:FF:000120">
    <property type="entry name" value="Alpha-amylase A"/>
    <property type="match status" value="1"/>
</dbReference>
<dbReference type="InterPro" id="IPR013783">
    <property type="entry name" value="Ig-like_fold"/>
</dbReference>
<keyword evidence="17" id="KW-1185">Reference proteome</keyword>
<feature type="domain" description="CBM20" evidence="15">
    <location>
        <begin position="489"/>
        <end position="594"/>
    </location>
</feature>
<keyword evidence="6 14" id="KW-0732">Signal</keyword>
<keyword evidence="10" id="KW-0325">Glycoprotein</keyword>
<dbReference type="PANTHER" id="PTHR10357:SF212">
    <property type="entry name" value="ALPHA-AMYLASE"/>
    <property type="match status" value="1"/>
</dbReference>
<evidence type="ECO:0000256" key="4">
    <source>
        <dbReference type="ARBA" id="ARBA00012595"/>
    </source>
</evidence>
<evidence type="ECO:0000256" key="3">
    <source>
        <dbReference type="ARBA" id="ARBA00008061"/>
    </source>
</evidence>
<dbReference type="SUPFAM" id="SSF51445">
    <property type="entry name" value="(Trans)glycosidases"/>
    <property type="match status" value="1"/>
</dbReference>
<dbReference type="Pfam" id="PF00686">
    <property type="entry name" value="CBM_20"/>
    <property type="match status" value="1"/>
</dbReference>
<keyword evidence="7 16" id="KW-0378">Hydrolase</keyword>
<name>A0A6A5UCZ9_9PLEO</name>
<dbReference type="Proteomes" id="UP000800035">
    <property type="component" value="Unassembled WGS sequence"/>
</dbReference>
<dbReference type="Gene3D" id="2.60.40.10">
    <property type="entry name" value="Immunoglobulins"/>
    <property type="match status" value="1"/>
</dbReference>
<evidence type="ECO:0000256" key="9">
    <source>
        <dbReference type="ARBA" id="ARBA00023157"/>
    </source>
</evidence>
<keyword evidence="5" id="KW-0479">Metal-binding</keyword>
<dbReference type="CDD" id="cd11319">
    <property type="entry name" value="AmyAc_euk_AmyA"/>
    <property type="match status" value="1"/>
</dbReference>
<dbReference type="SUPFAM" id="SSF51011">
    <property type="entry name" value="Glycosyl hydrolase domain"/>
    <property type="match status" value="1"/>
</dbReference>
<evidence type="ECO:0000256" key="11">
    <source>
        <dbReference type="ARBA" id="ARBA00023277"/>
    </source>
</evidence>
<evidence type="ECO:0000256" key="5">
    <source>
        <dbReference type="ARBA" id="ARBA00022723"/>
    </source>
</evidence>
<dbReference type="InterPro" id="IPR013780">
    <property type="entry name" value="Glyco_hydro_b"/>
</dbReference>
<dbReference type="InterPro" id="IPR013784">
    <property type="entry name" value="Carb-bd-like_fold"/>
</dbReference>
<keyword evidence="9" id="KW-1015">Disulfide bond</keyword>
<dbReference type="GO" id="GO:0000272">
    <property type="term" value="P:polysaccharide catabolic process"/>
    <property type="evidence" value="ECO:0007669"/>
    <property type="project" value="UniProtKB-KW"/>
</dbReference>